<organism evidence="1 2">
    <name type="scientific">Prevotella lacticifex</name>
    <dbReference type="NCBI Taxonomy" id="2854755"/>
    <lineage>
        <taxon>Bacteria</taxon>
        <taxon>Pseudomonadati</taxon>
        <taxon>Bacteroidota</taxon>
        <taxon>Bacteroidia</taxon>
        <taxon>Bacteroidales</taxon>
        <taxon>Prevotellaceae</taxon>
        <taxon>Prevotella</taxon>
    </lineage>
</organism>
<evidence type="ECO:0000313" key="1">
    <source>
        <dbReference type="EMBL" id="GJG58621.1"/>
    </source>
</evidence>
<proteinExistence type="predicted"/>
<accession>A0A9R1C9P7</accession>
<dbReference type="Proteomes" id="UP000825483">
    <property type="component" value="Unassembled WGS sequence"/>
</dbReference>
<reference evidence="1" key="1">
    <citation type="journal article" date="2022" name="Int. J. Syst. Evol. Microbiol.">
        <title>Prevotella lacticifex sp. nov., isolated from the rumen of cows.</title>
        <authorList>
            <person name="Shinkai T."/>
            <person name="Ikeyama N."/>
            <person name="Kumagai M."/>
            <person name="Ohmori H."/>
            <person name="Sakamoto M."/>
            <person name="Ohkuma M."/>
            <person name="Mitsumori M."/>
        </authorList>
    </citation>
    <scope>NUCLEOTIDE SEQUENCE</scope>
    <source>
        <strain evidence="1">R5076</strain>
    </source>
</reference>
<keyword evidence="2" id="KW-1185">Reference proteome</keyword>
<protein>
    <submittedName>
        <fullName evidence="1">Uncharacterized protein</fullName>
    </submittedName>
</protein>
<comment type="caution">
    <text evidence="1">The sequence shown here is derived from an EMBL/GenBank/DDBJ whole genome shotgun (WGS) entry which is preliminary data.</text>
</comment>
<evidence type="ECO:0000313" key="2">
    <source>
        <dbReference type="Proteomes" id="UP000825483"/>
    </source>
</evidence>
<sequence>MHVKINKSPTIKNFNIMTTSTFTQQHLTANGFTKRNRKSHLFSQNLYQVEVNGEDGDYITFEVTADSCAEATAAAERMAMDVMVDIQYITVTALD</sequence>
<dbReference type="AlphaFoldDB" id="A0A9R1C9P7"/>
<name>A0A9R1C9P7_9BACT</name>
<gene>
    <name evidence="1" type="ORF">PRLR5076_14720</name>
</gene>
<dbReference type="EMBL" id="BPUB01000001">
    <property type="protein sequence ID" value="GJG58621.1"/>
    <property type="molecule type" value="Genomic_DNA"/>
</dbReference>